<comment type="caution">
    <text evidence="9">The sequence shown here is derived from an EMBL/GenBank/DDBJ whole genome shotgun (WGS) entry which is preliminary data.</text>
</comment>
<dbReference type="PROSITE" id="PS00198">
    <property type="entry name" value="4FE4S_FER_1"/>
    <property type="match status" value="2"/>
</dbReference>
<dbReference type="Pfam" id="PF12801">
    <property type="entry name" value="Fer4_5"/>
    <property type="match status" value="2"/>
</dbReference>
<keyword evidence="10" id="KW-1185">Reference proteome</keyword>
<dbReference type="Gene3D" id="3.30.70.20">
    <property type="match status" value="2"/>
</dbReference>
<evidence type="ECO:0000256" key="1">
    <source>
        <dbReference type="ARBA" id="ARBA00022448"/>
    </source>
</evidence>
<dbReference type="PROSITE" id="PS51379">
    <property type="entry name" value="4FE4S_FER_2"/>
    <property type="match status" value="2"/>
</dbReference>
<protein>
    <submittedName>
        <fullName evidence="9">4Fe-4S binding protein</fullName>
    </submittedName>
</protein>
<accession>A0ABX1VP07</accession>
<dbReference type="PANTHER" id="PTHR30176:SF3">
    <property type="entry name" value="FERREDOXIN-TYPE PROTEIN NAPH"/>
    <property type="match status" value="1"/>
</dbReference>
<keyword evidence="3" id="KW-0479">Metal-binding</keyword>
<dbReference type="Proteomes" id="UP000539052">
    <property type="component" value="Unassembled WGS sequence"/>
</dbReference>
<sequence>MKYVGAIIRGIFLIGFLILIANGKMMLWLGLFAISLLVAMFFGRVYCGYACPMNTVMIGVEWFSKKLKIQTNKTPKWLQSGKIPWLTLTFSIALMISMKRVWQINLPILLIWLFISIFMTLRYRPYVFHNLLCPFGILQKTFGRFSRYSKNVDSNKCVGCKLCVGVCPTEAIKVNNEKKAKIDTALCLQCTNCSQVCPKEAIQYNKLKQ</sequence>
<evidence type="ECO:0000313" key="9">
    <source>
        <dbReference type="EMBL" id="NNJ28637.1"/>
    </source>
</evidence>
<reference evidence="9 10" key="1">
    <citation type="submission" date="2020-03" db="EMBL/GenBank/DDBJ databases">
        <title>Genome Sequence of industrial isolate, B5A.</title>
        <authorList>
            <person name="Sharma S."/>
            <person name="Patil P.B."/>
            <person name="Korpole S."/>
        </authorList>
    </citation>
    <scope>NUCLEOTIDE SEQUENCE [LARGE SCALE GENOMIC DNA]</scope>
    <source>
        <strain evidence="9 10">PI-S10-B5A</strain>
    </source>
</reference>
<keyword evidence="5" id="KW-0408">Iron</keyword>
<dbReference type="PANTHER" id="PTHR30176">
    <property type="entry name" value="FERREDOXIN-TYPE PROTEIN NAPH"/>
    <property type="match status" value="1"/>
</dbReference>
<dbReference type="InterPro" id="IPR017900">
    <property type="entry name" value="4Fe4S_Fe_S_CS"/>
</dbReference>
<evidence type="ECO:0000256" key="4">
    <source>
        <dbReference type="ARBA" id="ARBA00022982"/>
    </source>
</evidence>
<evidence type="ECO:0000256" key="3">
    <source>
        <dbReference type="ARBA" id="ARBA00022723"/>
    </source>
</evidence>
<evidence type="ECO:0000256" key="6">
    <source>
        <dbReference type="ARBA" id="ARBA00023014"/>
    </source>
</evidence>
<keyword evidence="7" id="KW-0472">Membrane</keyword>
<keyword evidence="7" id="KW-1133">Transmembrane helix</keyword>
<dbReference type="Pfam" id="PF14697">
    <property type="entry name" value="Fer4_21"/>
    <property type="match status" value="1"/>
</dbReference>
<evidence type="ECO:0000256" key="7">
    <source>
        <dbReference type="SAM" id="Phobius"/>
    </source>
</evidence>
<evidence type="ECO:0000313" key="10">
    <source>
        <dbReference type="Proteomes" id="UP000539052"/>
    </source>
</evidence>
<proteinExistence type="predicted"/>
<keyword evidence="4" id="KW-0249">Electron transport</keyword>
<dbReference type="EMBL" id="JAAOXG010000002">
    <property type="protein sequence ID" value="NNJ28637.1"/>
    <property type="molecule type" value="Genomic_DNA"/>
</dbReference>
<gene>
    <name evidence="9" type="ORF">G9470_02320</name>
</gene>
<keyword evidence="2" id="KW-0004">4Fe-4S</keyword>
<feature type="domain" description="4Fe-4S ferredoxin-type" evidence="8">
    <location>
        <begin position="178"/>
        <end position="207"/>
    </location>
</feature>
<feature type="transmembrane region" description="Helical" evidence="7">
    <location>
        <begin position="104"/>
        <end position="121"/>
    </location>
</feature>
<dbReference type="SUPFAM" id="SSF54862">
    <property type="entry name" value="4Fe-4S ferredoxins"/>
    <property type="match status" value="1"/>
</dbReference>
<evidence type="ECO:0000256" key="2">
    <source>
        <dbReference type="ARBA" id="ARBA00022485"/>
    </source>
</evidence>
<organism evidence="9 10">
    <name type="scientific">Lacrimispora defluvii</name>
    <dbReference type="NCBI Taxonomy" id="2719233"/>
    <lineage>
        <taxon>Bacteria</taxon>
        <taxon>Bacillati</taxon>
        <taxon>Bacillota</taxon>
        <taxon>Clostridia</taxon>
        <taxon>Lachnospirales</taxon>
        <taxon>Lachnospiraceae</taxon>
        <taxon>Lacrimispora</taxon>
    </lineage>
</organism>
<dbReference type="RefSeq" id="WP_170819989.1">
    <property type="nucleotide sequence ID" value="NZ_JAAOXG010000002.1"/>
</dbReference>
<keyword evidence="1" id="KW-0813">Transport</keyword>
<dbReference type="InterPro" id="IPR051684">
    <property type="entry name" value="Electron_Trans/Redox"/>
</dbReference>
<name>A0ABX1VP07_9FIRM</name>
<keyword evidence="7" id="KW-0812">Transmembrane</keyword>
<evidence type="ECO:0000259" key="8">
    <source>
        <dbReference type="PROSITE" id="PS51379"/>
    </source>
</evidence>
<dbReference type="InterPro" id="IPR017896">
    <property type="entry name" value="4Fe4S_Fe-S-bd"/>
</dbReference>
<feature type="transmembrane region" description="Helical" evidence="7">
    <location>
        <begin position="12"/>
        <end position="37"/>
    </location>
</feature>
<feature type="domain" description="4Fe-4S ferredoxin-type" evidence="8">
    <location>
        <begin position="148"/>
        <end position="177"/>
    </location>
</feature>
<evidence type="ECO:0000256" key="5">
    <source>
        <dbReference type="ARBA" id="ARBA00023004"/>
    </source>
</evidence>
<keyword evidence="6" id="KW-0411">Iron-sulfur</keyword>